<evidence type="ECO:0000313" key="2">
    <source>
        <dbReference type="Proteomes" id="UP000266313"/>
    </source>
</evidence>
<gene>
    <name evidence="1" type="ORF">sS8_4089</name>
</gene>
<evidence type="ECO:0000313" key="1">
    <source>
        <dbReference type="EMBL" id="BBA36019.1"/>
    </source>
</evidence>
<dbReference type="AlphaFoldDB" id="A0A250L1E9"/>
<dbReference type="OrthoDB" id="9429719at2"/>
<sequence length="269" mass="29546">MPPRGEDGKTEIGGLVTRGTYVDGRFRKWVGNKGDWTGETHAWNALVISGPRAGAVMYFGATMLQLVKDQNDSVRYGMVESGNAISMQRCPHCGEPAVLHTLKQDGDSWGSLLALREAIANAQNDLAYFRRAVPNAKGKMPKLRSKVMLGVLITKRQKCWAAHSGEKDDENIKAIVENILHWKYAGMATVQQPILNKRHELATDGSGPSSKLQTFSYQCAAPKLIQAAIKNNDAPFAMSEAFFDERDGRGPQASCGRCVSTVRYMLCPD</sequence>
<keyword evidence="2" id="KW-1185">Reference proteome</keyword>
<dbReference type="Proteomes" id="UP000266313">
    <property type="component" value="Chromosome"/>
</dbReference>
<name>A0A250L1E9_9GAMM</name>
<accession>A0A250L1E9</accession>
<organism evidence="1 2">
    <name type="scientific">Methylocaldum marinum</name>
    <dbReference type="NCBI Taxonomy" id="1432792"/>
    <lineage>
        <taxon>Bacteria</taxon>
        <taxon>Pseudomonadati</taxon>
        <taxon>Pseudomonadota</taxon>
        <taxon>Gammaproteobacteria</taxon>
        <taxon>Methylococcales</taxon>
        <taxon>Methylococcaceae</taxon>
        <taxon>Methylocaldum</taxon>
    </lineage>
</organism>
<proteinExistence type="predicted"/>
<reference evidence="1 2" key="1">
    <citation type="submission" date="2016-12" db="EMBL/GenBank/DDBJ databases">
        <title>Genome sequencing of Methylocaldum marinum.</title>
        <authorList>
            <person name="Takeuchi M."/>
            <person name="Kamagata Y."/>
            <person name="Hiraoka S."/>
            <person name="Oshima K."/>
            <person name="Hattori M."/>
            <person name="Iwasaki W."/>
        </authorList>
    </citation>
    <scope>NUCLEOTIDE SEQUENCE [LARGE SCALE GENOMIC DNA]</scope>
    <source>
        <strain evidence="1 2">S8</strain>
    </source>
</reference>
<dbReference type="EMBL" id="AP017928">
    <property type="protein sequence ID" value="BBA36019.1"/>
    <property type="molecule type" value="Genomic_DNA"/>
</dbReference>
<dbReference type="KEGG" id="mmai:sS8_4089"/>
<dbReference type="RefSeq" id="WP_119631264.1">
    <property type="nucleotide sequence ID" value="NZ_AP017928.1"/>
</dbReference>
<protein>
    <submittedName>
        <fullName evidence="1">Uncharacterized protein</fullName>
    </submittedName>
</protein>